<dbReference type="PANTHER" id="PTHR12526:SF630">
    <property type="entry name" value="GLYCOSYLTRANSFERASE"/>
    <property type="match status" value="1"/>
</dbReference>
<dbReference type="AlphaFoldDB" id="A0A430FU46"/>
<keyword evidence="6" id="KW-1185">Reference proteome</keyword>
<dbReference type="InterPro" id="IPR001296">
    <property type="entry name" value="Glyco_trans_1"/>
</dbReference>
<evidence type="ECO:0000259" key="4">
    <source>
        <dbReference type="Pfam" id="PF13439"/>
    </source>
</evidence>
<dbReference type="Proteomes" id="UP000287470">
    <property type="component" value="Unassembled WGS sequence"/>
</dbReference>
<dbReference type="Pfam" id="PF13439">
    <property type="entry name" value="Glyco_transf_4"/>
    <property type="match status" value="1"/>
</dbReference>
<dbReference type="PANTHER" id="PTHR12526">
    <property type="entry name" value="GLYCOSYLTRANSFERASE"/>
    <property type="match status" value="1"/>
</dbReference>
<evidence type="ECO:0000256" key="2">
    <source>
        <dbReference type="ARBA" id="ARBA00022679"/>
    </source>
</evidence>
<sequence>MNGRRKVCFVIEAMGSFGGEERVTSMIANALCDVYDVTILSLWHIGEPRFPIDGRVRVEYLMVRGEGRIMRMWPRYLTMRLRRRFAARRYDVCVNVDPLLTLDVTPALRGLGARIIEWEHFNYHRTLDMPERIRALETAATHSAAIVTLTRRDLELHRDEGRIPERLLRHIPNPTPYEGDVPSPRGSGLAIAVGRLVLQKDFDRLLRIWATIEAVDDAWELAIVGSGPQRDHLTRLADELGLSRVRFVPATDDVEAWYDRASLLLMTSRYEGFPMVLLEAQSKGLPVVAFDCDTGPAEIIDDGANGYLIPQDDDALFAERTLTLMRSRDLQDRFATAALERSRDHRMAPIRSRWIDLIESVASDPAEPR</sequence>
<protein>
    <submittedName>
        <fullName evidence="5">Glycosyltransferase</fullName>
    </submittedName>
</protein>
<dbReference type="SUPFAM" id="SSF53756">
    <property type="entry name" value="UDP-Glycosyltransferase/glycogen phosphorylase"/>
    <property type="match status" value="1"/>
</dbReference>
<comment type="caution">
    <text evidence="5">The sequence shown here is derived from an EMBL/GenBank/DDBJ whole genome shotgun (WGS) entry which is preliminary data.</text>
</comment>
<keyword evidence="2 5" id="KW-0808">Transferase</keyword>
<accession>A0A430FU46</accession>
<gene>
    <name evidence="5" type="ORF">D2E24_0980</name>
</gene>
<name>A0A430FU46_9BIFI</name>
<dbReference type="CDD" id="cd03820">
    <property type="entry name" value="GT4_AmsD-like"/>
    <property type="match status" value="1"/>
</dbReference>
<evidence type="ECO:0000259" key="3">
    <source>
        <dbReference type="Pfam" id="PF00534"/>
    </source>
</evidence>
<keyword evidence="1" id="KW-0328">Glycosyltransferase</keyword>
<proteinExistence type="predicted"/>
<dbReference type="Pfam" id="PF00534">
    <property type="entry name" value="Glycos_transf_1"/>
    <property type="match status" value="1"/>
</dbReference>
<dbReference type="Gene3D" id="3.40.50.2000">
    <property type="entry name" value="Glycogen Phosphorylase B"/>
    <property type="match status" value="2"/>
</dbReference>
<feature type="domain" description="Glycosyltransferase subfamily 4-like N-terminal" evidence="4">
    <location>
        <begin position="18"/>
        <end position="174"/>
    </location>
</feature>
<reference evidence="5 6" key="1">
    <citation type="submission" date="2018-09" db="EMBL/GenBank/DDBJ databases">
        <title>Characterization of the phylogenetic diversity of five novel species belonging to the genus Bifidobacterium.</title>
        <authorList>
            <person name="Lugli G.A."/>
            <person name="Duranti S."/>
            <person name="Milani C."/>
        </authorList>
    </citation>
    <scope>NUCLEOTIDE SEQUENCE [LARGE SCALE GENOMIC DNA]</scope>
    <source>
        <strain evidence="5 6">2033B</strain>
    </source>
</reference>
<evidence type="ECO:0000313" key="5">
    <source>
        <dbReference type="EMBL" id="RSX56690.1"/>
    </source>
</evidence>
<evidence type="ECO:0000256" key="1">
    <source>
        <dbReference type="ARBA" id="ARBA00022676"/>
    </source>
</evidence>
<organism evidence="5 6">
    <name type="scientific">Bifidobacterium samirii</name>
    <dbReference type="NCBI Taxonomy" id="2306974"/>
    <lineage>
        <taxon>Bacteria</taxon>
        <taxon>Bacillati</taxon>
        <taxon>Actinomycetota</taxon>
        <taxon>Actinomycetes</taxon>
        <taxon>Bifidobacteriales</taxon>
        <taxon>Bifidobacteriaceae</taxon>
        <taxon>Bifidobacterium</taxon>
    </lineage>
</organism>
<evidence type="ECO:0000313" key="6">
    <source>
        <dbReference type="Proteomes" id="UP000287470"/>
    </source>
</evidence>
<feature type="domain" description="Glycosyl transferase family 1" evidence="3">
    <location>
        <begin position="185"/>
        <end position="339"/>
    </location>
</feature>
<dbReference type="InterPro" id="IPR028098">
    <property type="entry name" value="Glyco_trans_4-like_N"/>
</dbReference>
<dbReference type="GO" id="GO:0016757">
    <property type="term" value="F:glycosyltransferase activity"/>
    <property type="evidence" value="ECO:0007669"/>
    <property type="project" value="InterPro"/>
</dbReference>
<dbReference type="EMBL" id="QXGK01000008">
    <property type="protein sequence ID" value="RSX56690.1"/>
    <property type="molecule type" value="Genomic_DNA"/>
</dbReference>